<dbReference type="FunFam" id="1.10.10.10:FF:000322">
    <property type="entry name" value="Probable disease resistance protein At1g63360"/>
    <property type="match status" value="1"/>
</dbReference>
<dbReference type="GO" id="GO:0005524">
    <property type="term" value="F:ATP binding"/>
    <property type="evidence" value="ECO:0007669"/>
    <property type="project" value="UniProtKB-KW"/>
</dbReference>
<dbReference type="SUPFAM" id="SSF52540">
    <property type="entry name" value="P-loop containing nucleoside triphosphate hydrolases"/>
    <property type="match status" value="1"/>
</dbReference>
<dbReference type="Gene3D" id="3.80.10.10">
    <property type="entry name" value="Ribonuclease Inhibitor"/>
    <property type="match status" value="1"/>
</dbReference>
<dbReference type="InterPro" id="IPR002182">
    <property type="entry name" value="NB-ARC"/>
</dbReference>
<dbReference type="GO" id="GO:0051607">
    <property type="term" value="P:defense response to virus"/>
    <property type="evidence" value="ECO:0007669"/>
    <property type="project" value="UniProtKB-ARBA"/>
</dbReference>
<evidence type="ECO:0000256" key="10">
    <source>
        <dbReference type="ARBA" id="ARBA00022840"/>
    </source>
</evidence>
<dbReference type="InterPro" id="IPR032675">
    <property type="entry name" value="LRR_dom_sf"/>
</dbReference>
<dbReference type="Gene3D" id="1.20.5.4130">
    <property type="match status" value="1"/>
</dbReference>
<keyword evidence="7" id="KW-0677">Repeat</keyword>
<name>A0ABD1V6K8_9LAMI</name>
<keyword evidence="14" id="KW-1185">Reference proteome</keyword>
<evidence type="ECO:0000313" key="14">
    <source>
        <dbReference type="Proteomes" id="UP001604336"/>
    </source>
</evidence>
<feature type="domain" description="NB-ARC" evidence="11">
    <location>
        <begin position="386"/>
        <end position="552"/>
    </location>
</feature>
<evidence type="ECO:0000256" key="2">
    <source>
        <dbReference type="ARBA" id="ARBA00004496"/>
    </source>
</evidence>
<evidence type="ECO:0000313" key="13">
    <source>
        <dbReference type="EMBL" id="KAL2532939.1"/>
    </source>
</evidence>
<dbReference type="Proteomes" id="UP001604336">
    <property type="component" value="Unassembled WGS sequence"/>
</dbReference>
<dbReference type="SUPFAM" id="SSF52058">
    <property type="entry name" value="L domain-like"/>
    <property type="match status" value="1"/>
</dbReference>
<evidence type="ECO:0000259" key="12">
    <source>
        <dbReference type="Pfam" id="PF23559"/>
    </source>
</evidence>
<evidence type="ECO:0000256" key="1">
    <source>
        <dbReference type="ARBA" id="ARBA00002074"/>
    </source>
</evidence>
<protein>
    <submittedName>
        <fullName evidence="13">NB-ARC domain-containing protein</fullName>
    </submittedName>
</protein>
<dbReference type="GO" id="GO:0005737">
    <property type="term" value="C:cytoplasm"/>
    <property type="evidence" value="ECO:0007669"/>
    <property type="project" value="UniProtKB-SubCell"/>
</dbReference>
<dbReference type="AlphaFoldDB" id="A0ABD1V6K8"/>
<organism evidence="13 14">
    <name type="scientific">Abeliophyllum distichum</name>
    <dbReference type="NCBI Taxonomy" id="126358"/>
    <lineage>
        <taxon>Eukaryota</taxon>
        <taxon>Viridiplantae</taxon>
        <taxon>Streptophyta</taxon>
        <taxon>Embryophyta</taxon>
        <taxon>Tracheophyta</taxon>
        <taxon>Spermatophyta</taxon>
        <taxon>Magnoliopsida</taxon>
        <taxon>eudicotyledons</taxon>
        <taxon>Gunneridae</taxon>
        <taxon>Pentapetalae</taxon>
        <taxon>asterids</taxon>
        <taxon>lamiids</taxon>
        <taxon>Lamiales</taxon>
        <taxon>Oleaceae</taxon>
        <taxon>Forsythieae</taxon>
        <taxon>Abeliophyllum</taxon>
    </lineage>
</organism>
<feature type="domain" description="Disease resistance protein winged helix" evidence="12">
    <location>
        <begin position="635"/>
        <end position="704"/>
    </location>
</feature>
<proteinExistence type="inferred from homology"/>
<dbReference type="CDD" id="cd14798">
    <property type="entry name" value="RX-CC_like"/>
    <property type="match status" value="1"/>
</dbReference>
<evidence type="ECO:0000256" key="4">
    <source>
        <dbReference type="ARBA" id="ARBA00022490"/>
    </source>
</evidence>
<evidence type="ECO:0000256" key="8">
    <source>
        <dbReference type="ARBA" id="ARBA00022741"/>
    </source>
</evidence>
<dbReference type="InterPro" id="IPR027417">
    <property type="entry name" value="P-loop_NTPase"/>
</dbReference>
<evidence type="ECO:0000256" key="6">
    <source>
        <dbReference type="ARBA" id="ARBA00022667"/>
    </source>
</evidence>
<keyword evidence="4" id="KW-0963">Cytoplasm</keyword>
<keyword evidence="9" id="KW-0611">Plant defense</keyword>
<dbReference type="Gene3D" id="1.10.10.10">
    <property type="entry name" value="Winged helix-like DNA-binding domain superfamily/Winged helix DNA-binding domain"/>
    <property type="match status" value="1"/>
</dbReference>
<sequence>MTESGRELVPSTYNLRRLLKYRSKSEMLEMFDGQGQLVLIVAQFMIKLCSEDDPVIVLLKRLDHSAKLSWGYTHYSEEDRNLSIVFRSFMEDLQVFFKVPNSMSTLSPKELVAAFIDLLLEILQEILNLQPYFIHQVEDSIQSLKMELKFLLAFLGDTPSQPTDLETTKKILVDIEVVANETGSFLYSFFFSTNRISMSGMKQNLSDLLGNVELLKENIKKHCITVANILPSGVTPKTSVVILSLVDSILDYLNDLMNKKDNRIFNLKDQIRTIHQELMFLQSFLTDIEVEKYPELEEFFIRIIDIAYEVEYIINSFAPVWYLTLRIPQVMEKIQLVSTQFQEKKKMYGAGLQKNAEYQSQQVSLQAQRPHIGDGKIIGLEDVQYEIEGKLLGGTSTLQIISISGMPGLGKTTLAKNIYHDAFIRQHFDSCGWCVVSQTYQKRNMLIDILRSTSHLNTETILNMEDDDLSIELYNCLKGSRYIIFMDDIWNVNAWFDTRYCFPDDNCGSRILFTSQNANLGMIYSGINYPLRFLTDGECWDLLQFNVFNNEQCPPVMVDVAKKIARNCGGLPSTVVFVASVLKKLEKEISLWMDVAENITSYISRETNDYMNMLELSYNHLPMHLKPCFLYFGAYEKDKEIPVQKLIMLWAAEGFIRKVECRSSEDVAEQYLFGLINRSMILVSKRTSDGRIKACSVHGAMHDMCLRVAEQDNFMKVMKGLKLMKVLDLSITDMSLYNLTGSEVLTVLKFLSVSSIPSSIESFENLEFLFVDNKEVVEIPAIFLNMVKLRHVHFSGGAQFSESLRIQATKKLQYIFWDSSENCYRYPDFGFLDRLESLSLSFLPNYVSGDISREVIDLHWNLRKLTLRNFDLSWNQMNVIGMLPILEVLKLRDDTIEGKKWDTREDEFQGLRYSMLYKSNIGMPQVIIS</sequence>
<dbReference type="InterPro" id="IPR058922">
    <property type="entry name" value="WHD_DRP"/>
</dbReference>
<comment type="similarity">
    <text evidence="3">Belongs to the disease resistance NB-LRR family.</text>
</comment>
<keyword evidence="10" id="KW-0067">ATP-binding</keyword>
<dbReference type="InterPro" id="IPR044974">
    <property type="entry name" value="Disease_R_plants"/>
</dbReference>
<comment type="function">
    <text evidence="1">Confers resistance to late blight (Phytophthora infestans) races carrying the avirulence gene Avr1. Resistance proteins guard the plant against pathogens that contain an appropriate avirulence protein via an indirect interaction with this avirulence protein. That triggers a defense system including the hypersensitive response, which restricts the pathogen growth.</text>
</comment>
<dbReference type="PANTHER" id="PTHR23155:SF1152">
    <property type="entry name" value="AAA+ ATPASE DOMAIN-CONTAINING PROTEIN"/>
    <property type="match status" value="1"/>
</dbReference>
<dbReference type="FunFam" id="3.40.50.300:FF:001091">
    <property type="entry name" value="Probable disease resistance protein At1g61300"/>
    <property type="match status" value="1"/>
</dbReference>
<dbReference type="EMBL" id="JBFOLK010000002">
    <property type="protein sequence ID" value="KAL2532939.1"/>
    <property type="molecule type" value="Genomic_DNA"/>
</dbReference>
<evidence type="ECO:0000259" key="11">
    <source>
        <dbReference type="Pfam" id="PF00931"/>
    </source>
</evidence>
<accession>A0ABD1V6K8</accession>
<dbReference type="Pfam" id="PF00931">
    <property type="entry name" value="NB-ARC"/>
    <property type="match status" value="1"/>
</dbReference>
<dbReference type="InterPro" id="IPR038005">
    <property type="entry name" value="RX-like_CC"/>
</dbReference>
<dbReference type="Pfam" id="PF23559">
    <property type="entry name" value="WHD_DRP"/>
    <property type="match status" value="1"/>
</dbReference>
<evidence type="ECO:0000256" key="5">
    <source>
        <dbReference type="ARBA" id="ARBA00022614"/>
    </source>
</evidence>
<reference evidence="14" key="1">
    <citation type="submission" date="2024-07" db="EMBL/GenBank/DDBJ databases">
        <title>Two chromosome-level genome assemblies of Korean endemic species Abeliophyllum distichum and Forsythia ovata (Oleaceae).</title>
        <authorList>
            <person name="Jang H."/>
        </authorList>
    </citation>
    <scope>NUCLEOTIDE SEQUENCE [LARGE SCALE GENOMIC DNA]</scope>
</reference>
<keyword evidence="6" id="KW-0381">Hypersensitive response</keyword>
<evidence type="ECO:0000256" key="3">
    <source>
        <dbReference type="ARBA" id="ARBA00008894"/>
    </source>
</evidence>
<keyword evidence="8" id="KW-0547">Nucleotide-binding</keyword>
<dbReference type="PRINTS" id="PR00364">
    <property type="entry name" value="DISEASERSIST"/>
</dbReference>
<dbReference type="Gene3D" id="3.40.50.300">
    <property type="entry name" value="P-loop containing nucleotide triphosphate hydrolases"/>
    <property type="match status" value="1"/>
</dbReference>
<dbReference type="InterPro" id="IPR036388">
    <property type="entry name" value="WH-like_DNA-bd_sf"/>
</dbReference>
<evidence type="ECO:0000256" key="7">
    <source>
        <dbReference type="ARBA" id="ARBA00022737"/>
    </source>
</evidence>
<dbReference type="PANTHER" id="PTHR23155">
    <property type="entry name" value="DISEASE RESISTANCE PROTEIN RP"/>
    <property type="match status" value="1"/>
</dbReference>
<keyword evidence="5" id="KW-0433">Leucine-rich repeat</keyword>
<evidence type="ECO:0000256" key="9">
    <source>
        <dbReference type="ARBA" id="ARBA00022821"/>
    </source>
</evidence>
<comment type="subcellular location">
    <subcellularLocation>
        <location evidence="2">Cytoplasm</location>
    </subcellularLocation>
</comment>
<dbReference type="GO" id="GO:0009626">
    <property type="term" value="P:plant-type hypersensitive response"/>
    <property type="evidence" value="ECO:0007669"/>
    <property type="project" value="UniProtKB-KW"/>
</dbReference>
<gene>
    <name evidence="13" type="ORF">Adt_06290</name>
</gene>
<comment type="caution">
    <text evidence="13">The sequence shown here is derived from an EMBL/GenBank/DDBJ whole genome shotgun (WGS) entry which is preliminary data.</text>
</comment>